<accession>A0A395SSF1</accession>
<evidence type="ECO:0000313" key="5">
    <source>
        <dbReference type="EMBL" id="RGP75391.1"/>
    </source>
</evidence>
<feature type="domain" description="Xylanolytic transcriptional activator regulatory" evidence="4">
    <location>
        <begin position="368"/>
        <end position="443"/>
    </location>
</feature>
<dbReference type="GO" id="GO:0003677">
    <property type="term" value="F:DNA binding"/>
    <property type="evidence" value="ECO:0007669"/>
    <property type="project" value="InterPro"/>
</dbReference>
<keyword evidence="3" id="KW-1133">Transmembrane helix</keyword>
<dbReference type="STRING" id="5514.A0A395SSF1"/>
<sequence>MEATISTSGKGRCRSFWFKCRTLLLSSVFDFSYCNDNDSTGSSRYRQESFESMHQLQISQDALRSVGDPRVINDIVDVDLPLHSDSTGIPGDPPCRRCIEKHQECILATSRRGGRRIKGQRLSHRQPSNESHQPPGNGTIRQMDTPSRSHAQRPRDTEEPSEWLSSHLGSNSDDEEEAQGRDSVQLQGHFTSSDLLNPSDALDLLAHVADMEPERHNHDQAKEAGRQAEGSGSVTGAPQGVCNYPPIESGALTLSETAFLIEQYHDNFHIFFPIAYSAIFDYTRLIESIEKEQYLITAILTVATKDDPSWSKAHSACARYMESQISKLIYTGSTTVGAVEALLILAEWAPQPLEENLMIGCGKEDQGSWMLVGVAIRLAYLQNLEQTGLTQRDEDSTQDLSRKRIAWAACYMSDRQVSIRLGKGFWSRGPGPSVNLRAADFPYLQTQTLGNDNLALLFQAHLEITQLFSNAHDILYSSTSHREQLYTGGEYVRYIDDFSAVLRRWKLSWGGLSFIPRVKASLMLSYDFLRLYINAFAFQANLNRIVRRQRKRPAGPLFSELAAAPDARFIYESIDAANSILCTINSFIDPVKVFKYMPLKFYLYVIYAAVFLFKAIFAGAIKPSEARGVRRAIYETISRLQKTSDNQQGLGQRYARSLKLLWLKMLGRSRSQASRAEEPSDSTVSLNRVADQAQVGQIEQTPSSDPFNSFSWKDLHSLGEFISNDGTSLFNDNFIISPEQDSIQGIEGPDHMGGNFFYSGSLGENDIIF</sequence>
<dbReference type="PANTHER" id="PTHR31644">
    <property type="entry name" value="TRANSCRIPTIONAL ACTIVATOR ARO80-RELATED"/>
    <property type="match status" value="1"/>
</dbReference>
<name>A0A395SSF1_FUSSP</name>
<evidence type="ECO:0000256" key="3">
    <source>
        <dbReference type="SAM" id="Phobius"/>
    </source>
</evidence>
<proteinExistence type="predicted"/>
<reference evidence="5 6" key="1">
    <citation type="journal article" date="2018" name="PLoS Pathog.">
        <title>Evolution of structural diversity of trichothecenes, a family of toxins produced by plant pathogenic and entomopathogenic fungi.</title>
        <authorList>
            <person name="Proctor R.H."/>
            <person name="McCormick S.P."/>
            <person name="Kim H.S."/>
            <person name="Cardoza R.E."/>
            <person name="Stanley A.M."/>
            <person name="Lindo L."/>
            <person name="Kelly A."/>
            <person name="Brown D.W."/>
            <person name="Lee T."/>
            <person name="Vaughan M.M."/>
            <person name="Alexander N.J."/>
            <person name="Busman M."/>
            <person name="Gutierrez S."/>
        </authorList>
    </citation>
    <scope>NUCLEOTIDE SEQUENCE [LARGE SCALE GENOMIC DNA]</scope>
    <source>
        <strain evidence="5 6">NRRL 3299</strain>
    </source>
</reference>
<dbReference type="Proteomes" id="UP000266152">
    <property type="component" value="Unassembled WGS sequence"/>
</dbReference>
<dbReference type="GO" id="GO:0005634">
    <property type="term" value="C:nucleus"/>
    <property type="evidence" value="ECO:0007669"/>
    <property type="project" value="TreeGrafter"/>
</dbReference>
<keyword evidence="3" id="KW-0472">Membrane</keyword>
<protein>
    <recommendedName>
        <fullName evidence="4">Xylanolytic transcriptional activator regulatory domain-containing protein</fullName>
    </recommendedName>
</protein>
<evidence type="ECO:0000256" key="2">
    <source>
        <dbReference type="SAM" id="MobiDB-lite"/>
    </source>
</evidence>
<dbReference type="AlphaFoldDB" id="A0A395SSF1"/>
<evidence type="ECO:0000259" key="4">
    <source>
        <dbReference type="SMART" id="SM00906"/>
    </source>
</evidence>
<dbReference type="GO" id="GO:0008270">
    <property type="term" value="F:zinc ion binding"/>
    <property type="evidence" value="ECO:0007669"/>
    <property type="project" value="InterPro"/>
</dbReference>
<dbReference type="InterPro" id="IPR007219">
    <property type="entry name" value="XnlR_reg_dom"/>
</dbReference>
<feature type="transmembrane region" description="Helical" evidence="3">
    <location>
        <begin position="601"/>
        <end position="621"/>
    </location>
</feature>
<dbReference type="PANTHER" id="PTHR31644:SF1">
    <property type="entry name" value="ZN(II)2CYS6 TRANSCRIPTION FACTOR (EUROFUNG)"/>
    <property type="match status" value="1"/>
</dbReference>
<feature type="compositionally biased region" description="Polar residues" evidence="2">
    <location>
        <begin position="125"/>
        <end position="149"/>
    </location>
</feature>
<keyword evidence="3" id="KW-0812">Transmembrane</keyword>
<evidence type="ECO:0000256" key="1">
    <source>
        <dbReference type="ARBA" id="ARBA00023242"/>
    </source>
</evidence>
<comment type="caution">
    <text evidence="5">The sequence shown here is derived from an EMBL/GenBank/DDBJ whole genome shotgun (WGS) entry which is preliminary data.</text>
</comment>
<dbReference type="EMBL" id="PXOF01000015">
    <property type="protein sequence ID" value="RGP75391.1"/>
    <property type="molecule type" value="Genomic_DNA"/>
</dbReference>
<organism evidence="5 6">
    <name type="scientific">Fusarium sporotrichioides</name>
    <dbReference type="NCBI Taxonomy" id="5514"/>
    <lineage>
        <taxon>Eukaryota</taxon>
        <taxon>Fungi</taxon>
        <taxon>Dikarya</taxon>
        <taxon>Ascomycota</taxon>
        <taxon>Pezizomycotina</taxon>
        <taxon>Sordariomycetes</taxon>
        <taxon>Hypocreomycetidae</taxon>
        <taxon>Hypocreales</taxon>
        <taxon>Nectriaceae</taxon>
        <taxon>Fusarium</taxon>
    </lineage>
</organism>
<feature type="compositionally biased region" description="Basic residues" evidence="2">
    <location>
        <begin position="112"/>
        <end position="124"/>
    </location>
</feature>
<feature type="region of interest" description="Disordered" evidence="2">
    <location>
        <begin position="214"/>
        <end position="237"/>
    </location>
</feature>
<keyword evidence="1" id="KW-0539">Nucleus</keyword>
<dbReference type="InterPro" id="IPR052780">
    <property type="entry name" value="AAA_Catabolism_Regulators"/>
</dbReference>
<gene>
    <name evidence="5" type="ORF">FSPOR_747</name>
</gene>
<keyword evidence="6" id="KW-1185">Reference proteome</keyword>
<evidence type="ECO:0000313" key="6">
    <source>
        <dbReference type="Proteomes" id="UP000266152"/>
    </source>
</evidence>
<dbReference type="GO" id="GO:0000981">
    <property type="term" value="F:DNA-binding transcription factor activity, RNA polymerase II-specific"/>
    <property type="evidence" value="ECO:0007669"/>
    <property type="project" value="TreeGrafter"/>
</dbReference>
<dbReference type="Pfam" id="PF04082">
    <property type="entry name" value="Fungal_trans"/>
    <property type="match status" value="1"/>
</dbReference>
<dbReference type="CDD" id="cd12148">
    <property type="entry name" value="fungal_TF_MHR"/>
    <property type="match status" value="1"/>
</dbReference>
<dbReference type="SMART" id="SM00906">
    <property type="entry name" value="Fungal_trans"/>
    <property type="match status" value="1"/>
</dbReference>
<feature type="region of interest" description="Disordered" evidence="2">
    <location>
        <begin position="109"/>
        <end position="183"/>
    </location>
</feature>
<feature type="compositionally biased region" description="Basic and acidic residues" evidence="2">
    <location>
        <begin position="214"/>
        <end position="226"/>
    </location>
</feature>
<dbReference type="GO" id="GO:0006351">
    <property type="term" value="P:DNA-templated transcription"/>
    <property type="evidence" value="ECO:0007669"/>
    <property type="project" value="InterPro"/>
</dbReference>